<dbReference type="RefSeq" id="WP_344605682.1">
    <property type="nucleotide sequence ID" value="NZ_BAAAHE010000021.1"/>
</dbReference>
<reference evidence="3 4" key="1">
    <citation type="journal article" date="2019" name="Int. J. Syst. Evol. Microbiol.">
        <title>The Global Catalogue of Microorganisms (GCM) 10K type strain sequencing project: providing services to taxonomists for standard genome sequencing and annotation.</title>
        <authorList>
            <consortium name="The Broad Institute Genomics Platform"/>
            <consortium name="The Broad Institute Genome Sequencing Center for Infectious Disease"/>
            <person name="Wu L."/>
            <person name="Ma J."/>
        </authorList>
    </citation>
    <scope>NUCLEOTIDE SEQUENCE [LARGE SCALE GENOMIC DNA]</scope>
    <source>
        <strain evidence="3 4">JCM 10671</strain>
    </source>
</reference>
<evidence type="ECO:0000256" key="2">
    <source>
        <dbReference type="SAM" id="Phobius"/>
    </source>
</evidence>
<name>A0ABN1GYD2_9ACTN</name>
<evidence type="ECO:0000256" key="1">
    <source>
        <dbReference type="SAM" id="MobiDB-lite"/>
    </source>
</evidence>
<dbReference type="Proteomes" id="UP001500957">
    <property type="component" value="Unassembled WGS sequence"/>
</dbReference>
<keyword evidence="2" id="KW-1133">Transmembrane helix</keyword>
<gene>
    <name evidence="3" type="ORF">GCM10009547_27710</name>
</gene>
<organism evidence="3 4">
    <name type="scientific">Sporichthya brevicatena</name>
    <dbReference type="NCBI Taxonomy" id="171442"/>
    <lineage>
        <taxon>Bacteria</taxon>
        <taxon>Bacillati</taxon>
        <taxon>Actinomycetota</taxon>
        <taxon>Actinomycetes</taxon>
        <taxon>Sporichthyales</taxon>
        <taxon>Sporichthyaceae</taxon>
        <taxon>Sporichthya</taxon>
    </lineage>
</organism>
<feature type="region of interest" description="Disordered" evidence="1">
    <location>
        <begin position="97"/>
        <end position="119"/>
    </location>
</feature>
<proteinExistence type="predicted"/>
<comment type="caution">
    <text evidence="3">The sequence shown here is derived from an EMBL/GenBank/DDBJ whole genome shotgun (WGS) entry which is preliminary data.</text>
</comment>
<feature type="transmembrane region" description="Helical" evidence="2">
    <location>
        <begin position="33"/>
        <end position="50"/>
    </location>
</feature>
<evidence type="ECO:0000313" key="3">
    <source>
        <dbReference type="EMBL" id="GAA0623136.1"/>
    </source>
</evidence>
<feature type="compositionally biased region" description="Basic and acidic residues" evidence="1">
    <location>
        <begin position="110"/>
        <end position="119"/>
    </location>
</feature>
<dbReference type="EMBL" id="BAAAHE010000021">
    <property type="protein sequence ID" value="GAA0623136.1"/>
    <property type="molecule type" value="Genomic_DNA"/>
</dbReference>
<sequence length="119" mass="11854">MIVAGVARRPSTLVAVGLLGGFAAAQLTGIRPLGGLIFAAAGAAAVPGFLRSVGRARTAALGGTYVAALVGSHPLAHLIGTWPAVLTVTAAMAGVSEAALRSRSTPDVSETERHSARSR</sequence>
<accession>A0ABN1GYD2</accession>
<keyword evidence="2" id="KW-0812">Transmembrane</keyword>
<keyword evidence="2" id="KW-0472">Membrane</keyword>
<keyword evidence="4" id="KW-1185">Reference proteome</keyword>
<protein>
    <submittedName>
        <fullName evidence="3">Uncharacterized protein</fullName>
    </submittedName>
</protein>
<evidence type="ECO:0000313" key="4">
    <source>
        <dbReference type="Proteomes" id="UP001500957"/>
    </source>
</evidence>